<accession>A0A1M7Y9U8</accession>
<dbReference type="RefSeq" id="WP_073588975.1">
    <property type="nucleotide sequence ID" value="NZ_FRFD01000006.1"/>
</dbReference>
<proteinExistence type="predicted"/>
<name>A0A1M7Y9U8_9FIRM</name>
<organism evidence="1 2">
    <name type="scientific">Anaerocolumna xylanovorans DSM 12503</name>
    <dbReference type="NCBI Taxonomy" id="1121345"/>
    <lineage>
        <taxon>Bacteria</taxon>
        <taxon>Bacillati</taxon>
        <taxon>Bacillota</taxon>
        <taxon>Clostridia</taxon>
        <taxon>Lachnospirales</taxon>
        <taxon>Lachnospiraceae</taxon>
        <taxon>Anaerocolumna</taxon>
    </lineage>
</organism>
<dbReference type="EMBL" id="FRFD01000006">
    <property type="protein sequence ID" value="SHO49390.1"/>
    <property type="molecule type" value="Genomic_DNA"/>
</dbReference>
<evidence type="ECO:0000313" key="1">
    <source>
        <dbReference type="EMBL" id="SHO49390.1"/>
    </source>
</evidence>
<gene>
    <name evidence="1" type="ORF">SAMN02745217_02283</name>
</gene>
<reference evidence="1 2" key="1">
    <citation type="submission" date="2016-12" db="EMBL/GenBank/DDBJ databases">
        <authorList>
            <person name="Song W.-J."/>
            <person name="Kurnit D.M."/>
        </authorList>
    </citation>
    <scope>NUCLEOTIDE SEQUENCE [LARGE SCALE GENOMIC DNA]</scope>
    <source>
        <strain evidence="1 2">DSM 12503</strain>
    </source>
</reference>
<dbReference type="AlphaFoldDB" id="A0A1M7Y9U8"/>
<keyword evidence="2" id="KW-1185">Reference proteome</keyword>
<evidence type="ECO:0000313" key="2">
    <source>
        <dbReference type="Proteomes" id="UP000184612"/>
    </source>
</evidence>
<dbReference type="STRING" id="1121345.SAMN02745217_02283"/>
<sequence length="184" mass="21872">MKKALLRLLLVAVIIISVGYGYLKYRYERQEMPHIVFMQNSILTSKYEYGSFIDNQGNVYEFKAPKEDRMDEKEKYRYLEENYLNTLAESKVVRTVEHDKLKKCYSFVKKASNFRIKLTENHLYKDVYMGDHEWYAFRYNMLGKLQAVTLYGTGDMEVVNKSRYAKKAAKLVQEMLPEIPEPEE</sequence>
<protein>
    <submittedName>
        <fullName evidence="1">Uncharacterized protein</fullName>
    </submittedName>
</protein>
<dbReference type="Proteomes" id="UP000184612">
    <property type="component" value="Unassembled WGS sequence"/>
</dbReference>